<evidence type="ECO:0000313" key="1">
    <source>
        <dbReference type="EMBL" id="QCD94390.1"/>
    </source>
</evidence>
<reference evidence="1 2" key="1">
    <citation type="submission" date="2019-04" db="EMBL/GenBank/DDBJ databases">
        <title>An improved genome assembly and genetic linkage map for asparagus bean, Vigna unguiculata ssp. sesquipedialis.</title>
        <authorList>
            <person name="Xia Q."/>
            <person name="Zhang R."/>
            <person name="Dong Y."/>
        </authorList>
    </citation>
    <scope>NUCLEOTIDE SEQUENCE [LARGE SCALE GENOMIC DNA]</scope>
    <source>
        <tissue evidence="1">Leaf</tissue>
    </source>
</reference>
<sequence>MDRLVAALVATVAVAVAAMAVLGGSPRMQVHGVESENGGGEKKPASFSLIFYNFMHL</sequence>
<dbReference type="Proteomes" id="UP000501690">
    <property type="component" value="Linkage Group LG5"/>
</dbReference>
<proteinExistence type="predicted"/>
<protein>
    <submittedName>
        <fullName evidence="1">Uncharacterized protein</fullName>
    </submittedName>
</protein>
<gene>
    <name evidence="1" type="ORF">DEO72_LG5g2473</name>
</gene>
<evidence type="ECO:0000313" key="2">
    <source>
        <dbReference type="Proteomes" id="UP000501690"/>
    </source>
</evidence>
<keyword evidence="2" id="KW-1185">Reference proteome</keyword>
<organism evidence="1 2">
    <name type="scientific">Vigna unguiculata</name>
    <name type="common">Cowpea</name>
    <dbReference type="NCBI Taxonomy" id="3917"/>
    <lineage>
        <taxon>Eukaryota</taxon>
        <taxon>Viridiplantae</taxon>
        <taxon>Streptophyta</taxon>
        <taxon>Embryophyta</taxon>
        <taxon>Tracheophyta</taxon>
        <taxon>Spermatophyta</taxon>
        <taxon>Magnoliopsida</taxon>
        <taxon>eudicotyledons</taxon>
        <taxon>Gunneridae</taxon>
        <taxon>Pentapetalae</taxon>
        <taxon>rosids</taxon>
        <taxon>fabids</taxon>
        <taxon>Fabales</taxon>
        <taxon>Fabaceae</taxon>
        <taxon>Papilionoideae</taxon>
        <taxon>50 kb inversion clade</taxon>
        <taxon>NPAAA clade</taxon>
        <taxon>indigoferoid/millettioid clade</taxon>
        <taxon>Phaseoleae</taxon>
        <taxon>Vigna</taxon>
    </lineage>
</organism>
<accession>A0A4D6M0K3</accession>
<dbReference type="EMBL" id="CP039349">
    <property type="protein sequence ID" value="QCD94390.1"/>
    <property type="molecule type" value="Genomic_DNA"/>
</dbReference>
<name>A0A4D6M0K3_VIGUN</name>
<dbReference type="AlphaFoldDB" id="A0A4D6M0K3"/>